<dbReference type="CDD" id="cd00299">
    <property type="entry name" value="GST_C_family"/>
    <property type="match status" value="2"/>
</dbReference>
<dbReference type="PROSITE" id="PS50405">
    <property type="entry name" value="GST_CTER"/>
    <property type="match status" value="2"/>
</dbReference>
<dbReference type="SUPFAM" id="SSF47616">
    <property type="entry name" value="GST C-terminal domain-like"/>
    <property type="match status" value="2"/>
</dbReference>
<dbReference type="SFLD" id="SFLDS00019">
    <property type="entry name" value="Glutathione_Transferase_(cytos"/>
    <property type="match status" value="2"/>
</dbReference>
<dbReference type="PROSITE" id="PS50404">
    <property type="entry name" value="GST_NTER"/>
    <property type="match status" value="2"/>
</dbReference>
<dbReference type="VEuPathDB" id="TriTrypDB:TcG_07430"/>
<dbReference type="CDD" id="cd00570">
    <property type="entry name" value="GST_N_family"/>
    <property type="match status" value="1"/>
</dbReference>
<evidence type="ECO:0000259" key="1">
    <source>
        <dbReference type="PROSITE" id="PS50404"/>
    </source>
</evidence>
<feature type="domain" description="GST N-terminal" evidence="1">
    <location>
        <begin position="226"/>
        <end position="305"/>
    </location>
</feature>
<dbReference type="InterPro" id="IPR036282">
    <property type="entry name" value="Glutathione-S-Trfase_C_sf"/>
</dbReference>
<feature type="domain" description="GST C-terminal" evidence="2">
    <location>
        <begin position="312"/>
        <end position="440"/>
    </location>
</feature>
<dbReference type="SFLD" id="SFLDG00358">
    <property type="entry name" value="Main_(cytGST)"/>
    <property type="match status" value="1"/>
</dbReference>
<dbReference type="Pfam" id="PF13409">
    <property type="entry name" value="GST_N_2"/>
    <property type="match status" value="1"/>
</dbReference>
<sequence>MKALKLFKDRMCPYCQRVLITAKEKRVKLEEVEVPLGDDMPQWYKELNPRETVPTLQVDGKKCMIESDLISRYIDRISSPANALIGSSPYQRHRVEFFLSEIGDLIKAYFGLLRDPFNEEKRKSVDHNTAYIEGIIAEHQGDGPYFLDDTFSMAEVMVVPFLACFRPVLSYYCGYDIFHEAPRLKKMYVTSMQRTTVKETVLKPEEYIIGFKRKVPTSHVTWSLAPGYVLFVNKYSPFSDRPRLACALKNIDLPMLEIDLKQLPSWFRWFNQRETVPALLTPQGTHVHESQLIVHYLDDGFPEHGPALLPKDADGLYHVSFVESNVDYFMDAMFSLIKDPKNRNAKEEFDWAAGELEKLLAEHQFGEGPFFGGASMNAADVSLVPMLVHLKACTPDLTEGQDLLANYKLLTAAAEAGLTSEAGKKVFFSLSEYSSIYKTFLRPSS</sequence>
<keyword evidence="3" id="KW-0808">Transferase</keyword>
<dbReference type="EMBL" id="KM273041">
    <property type="protein sequence ID" value="AIJ03958.1"/>
    <property type="molecule type" value="Genomic_DNA"/>
</dbReference>
<feature type="domain" description="GST N-terminal" evidence="1">
    <location>
        <begin position="2"/>
        <end position="82"/>
    </location>
</feature>
<dbReference type="VEuPathDB" id="TriTrypDB:C4B63_113g42"/>
<dbReference type="GO" id="GO:0016740">
    <property type="term" value="F:transferase activity"/>
    <property type="evidence" value="ECO:0007669"/>
    <property type="project" value="UniProtKB-KW"/>
</dbReference>
<protein>
    <submittedName>
        <fullName evidence="3">Thiol-transferase Tc52</fullName>
    </submittedName>
</protein>
<dbReference type="GO" id="GO:0005737">
    <property type="term" value="C:cytoplasm"/>
    <property type="evidence" value="ECO:0007669"/>
    <property type="project" value="TreeGrafter"/>
</dbReference>
<dbReference type="InterPro" id="IPR050983">
    <property type="entry name" value="GST_Omega/HSP26"/>
</dbReference>
<dbReference type="InterPro" id="IPR010987">
    <property type="entry name" value="Glutathione-S-Trfase_C-like"/>
</dbReference>
<dbReference type="Gene3D" id="1.20.1050.10">
    <property type="match status" value="2"/>
</dbReference>
<dbReference type="PANTHER" id="PTHR43968">
    <property type="match status" value="1"/>
</dbReference>
<dbReference type="Pfam" id="PF13417">
    <property type="entry name" value="GST_N_3"/>
    <property type="match status" value="1"/>
</dbReference>
<dbReference type="Gene3D" id="3.40.30.10">
    <property type="entry name" value="Glutaredoxin"/>
    <property type="match status" value="2"/>
</dbReference>
<dbReference type="VEuPathDB" id="TriTrypDB:TCSYLVIO_004831"/>
<dbReference type="VEuPathDB" id="TriTrypDB:C3747_167g15"/>
<proteinExistence type="predicted"/>
<dbReference type="VEuPathDB" id="TriTrypDB:TcCLB.509105.70"/>
<dbReference type="PROSITE" id="PS51354">
    <property type="entry name" value="GLUTAREDOXIN_2"/>
    <property type="match status" value="1"/>
</dbReference>
<dbReference type="VEuPathDB" id="TriTrypDB:BCY84_11003"/>
<dbReference type="PANTHER" id="PTHR43968:SF6">
    <property type="entry name" value="GLUTATHIONE S-TRANSFERASE OMEGA"/>
    <property type="match status" value="1"/>
</dbReference>
<organism evidence="3">
    <name type="scientific">Trypanosoma cruzi</name>
    <dbReference type="NCBI Taxonomy" id="5693"/>
    <lineage>
        <taxon>Eukaryota</taxon>
        <taxon>Discoba</taxon>
        <taxon>Euglenozoa</taxon>
        <taxon>Kinetoplastea</taxon>
        <taxon>Metakinetoplastina</taxon>
        <taxon>Trypanosomatida</taxon>
        <taxon>Trypanosomatidae</taxon>
        <taxon>Trypanosoma</taxon>
        <taxon>Schizotrypanum</taxon>
    </lineage>
</organism>
<dbReference type="VEuPathDB" id="TriTrypDB:TcCLB.503419.30"/>
<dbReference type="SMR" id="A0A076LCJ0"/>
<name>A0A076LCJ0_TRYCR</name>
<dbReference type="InterPro" id="IPR004045">
    <property type="entry name" value="Glutathione_S-Trfase_N"/>
</dbReference>
<dbReference type="InterPro" id="IPR041695">
    <property type="entry name" value="GST_C_5"/>
</dbReference>
<dbReference type="VEuPathDB" id="TriTrypDB:Tc_MARK_3573"/>
<dbReference type="VEuPathDB" id="TriTrypDB:TcCL_NonESM13180"/>
<dbReference type="SUPFAM" id="SSF52833">
    <property type="entry name" value="Thioredoxin-like"/>
    <property type="match status" value="2"/>
</dbReference>
<feature type="domain" description="GST C-terminal" evidence="2">
    <location>
        <begin position="88"/>
        <end position="218"/>
    </location>
</feature>
<dbReference type="VEuPathDB" id="TriTrypDB:TcBrA4_0015080"/>
<dbReference type="VEuPathDB" id="TriTrypDB:TCDM_06784"/>
<dbReference type="AlphaFoldDB" id="A0A076LCJ0"/>
<reference evidence="3" key="1">
    <citation type="journal article" date="2014" name="Infect. Immun.">
        <title>Tc52 Amino-Terminal-Domain DNA Carried by Attenuated Salmonella enterica Serovar Typhimurium Induces Protection against a Trypanosoma cruzi Lethal Challenge.</title>
        <authorList>
            <person name="Matos M.N."/>
            <person name="Cazorla S.I."/>
            <person name="Bivona A.E."/>
            <person name="Morales C."/>
            <person name="Guzman C.A."/>
            <person name="Malchiodi E.L."/>
        </authorList>
    </citation>
    <scope>NUCLEOTIDE SEQUENCE</scope>
    <source>
        <strain evidence="3">RA</strain>
    </source>
</reference>
<evidence type="ECO:0000259" key="2">
    <source>
        <dbReference type="PROSITE" id="PS50405"/>
    </source>
</evidence>
<evidence type="ECO:0000313" key="3">
    <source>
        <dbReference type="EMBL" id="AIJ03958.1"/>
    </source>
</evidence>
<dbReference type="InterPro" id="IPR036249">
    <property type="entry name" value="Thioredoxin-like_sf"/>
</dbReference>
<dbReference type="InterPro" id="IPR040079">
    <property type="entry name" value="Glutathione_S-Trfase"/>
</dbReference>
<accession>A0A076LCJ0</accession>
<dbReference type="Pfam" id="PF16865">
    <property type="entry name" value="GST_C_5"/>
    <property type="match status" value="2"/>
</dbReference>